<reference evidence="2 3" key="1">
    <citation type="submission" date="2016-10" db="EMBL/GenBank/DDBJ databases">
        <authorList>
            <person name="de Groot N.N."/>
        </authorList>
    </citation>
    <scope>NUCLEOTIDE SEQUENCE [LARGE SCALE GENOMIC DNA]</scope>
    <source>
        <strain evidence="3">P4B,CCM 7963,CECT 7998,DSM 25260,IBRC-M 10614,KCTC 13821</strain>
    </source>
</reference>
<dbReference type="RefSeq" id="WP_170032141.1">
    <property type="nucleotide sequence ID" value="NZ_FNDU01000005.1"/>
</dbReference>
<dbReference type="Gene3D" id="3.30.565.10">
    <property type="entry name" value="Histidine kinase-like ATPase, C-terminal domain"/>
    <property type="match status" value="1"/>
</dbReference>
<feature type="domain" description="Histidine kinase/HSP90-like ATPase" evidence="1">
    <location>
        <begin position="10"/>
        <end position="134"/>
    </location>
</feature>
<evidence type="ECO:0000313" key="2">
    <source>
        <dbReference type="EMBL" id="SDI21507.1"/>
    </source>
</evidence>
<accession>A0A1G8IRY7</accession>
<dbReference type="SUPFAM" id="SSF55874">
    <property type="entry name" value="ATPase domain of HSP90 chaperone/DNA topoisomerase II/histidine kinase"/>
    <property type="match status" value="1"/>
</dbReference>
<evidence type="ECO:0000313" key="3">
    <source>
        <dbReference type="Proteomes" id="UP000199017"/>
    </source>
</evidence>
<dbReference type="InterPro" id="IPR036890">
    <property type="entry name" value="HATPase_C_sf"/>
</dbReference>
<dbReference type="STRING" id="930129.SAMN05216352_105310"/>
<keyword evidence="2" id="KW-0418">Kinase</keyword>
<dbReference type="AlphaFoldDB" id="A0A1G8IRY7"/>
<keyword evidence="2" id="KW-0808">Transferase</keyword>
<name>A0A1G8IRY7_9BACI</name>
<organism evidence="2 3">
    <name type="scientific">Alteribacillus bidgolensis</name>
    <dbReference type="NCBI Taxonomy" id="930129"/>
    <lineage>
        <taxon>Bacteria</taxon>
        <taxon>Bacillati</taxon>
        <taxon>Bacillota</taxon>
        <taxon>Bacilli</taxon>
        <taxon>Bacillales</taxon>
        <taxon>Bacillaceae</taxon>
        <taxon>Alteribacillus</taxon>
    </lineage>
</organism>
<dbReference type="InterPro" id="IPR003594">
    <property type="entry name" value="HATPase_dom"/>
</dbReference>
<gene>
    <name evidence="2" type="ORF">SAMN05216352_105310</name>
</gene>
<evidence type="ECO:0000259" key="1">
    <source>
        <dbReference type="Pfam" id="PF13581"/>
    </source>
</evidence>
<dbReference type="CDD" id="cd16936">
    <property type="entry name" value="HATPase_RsbW-like"/>
    <property type="match status" value="1"/>
</dbReference>
<proteinExistence type="predicted"/>
<dbReference type="Pfam" id="PF13581">
    <property type="entry name" value="HATPase_c_2"/>
    <property type="match status" value="1"/>
</dbReference>
<dbReference type="Proteomes" id="UP000199017">
    <property type="component" value="Unassembled WGS sequence"/>
</dbReference>
<sequence length="136" mass="15703">MKYDKCIVKKPQDYHAARKKIKNWLQPLQSDQQFFFEVAVNEALNNTVHHGRNEEEIYTSISFESDGTKIIVSIEDRGSGLTKEAETLYRQASEEVFKRTANTLKQSGRGLAIMKECSDNMILEENGRRVTLIKYI</sequence>
<dbReference type="GO" id="GO:0016301">
    <property type="term" value="F:kinase activity"/>
    <property type="evidence" value="ECO:0007669"/>
    <property type="project" value="UniProtKB-KW"/>
</dbReference>
<dbReference type="EMBL" id="FNDU01000005">
    <property type="protein sequence ID" value="SDI21507.1"/>
    <property type="molecule type" value="Genomic_DNA"/>
</dbReference>
<keyword evidence="3" id="KW-1185">Reference proteome</keyword>
<protein>
    <submittedName>
        <fullName evidence="2">Anti-sigma regulatory factor (Ser/Thr protein kinase)</fullName>
    </submittedName>
</protein>